<name>A0A1J9QS31_9PEZI</name>
<evidence type="ECO:0000256" key="1">
    <source>
        <dbReference type="ARBA" id="ARBA00022737"/>
    </source>
</evidence>
<evidence type="ECO:0000313" key="4">
    <source>
        <dbReference type="EMBL" id="OJD30802.1"/>
    </source>
</evidence>
<organism evidence="4 5">
    <name type="scientific">Diplodia corticola</name>
    <dbReference type="NCBI Taxonomy" id="236234"/>
    <lineage>
        <taxon>Eukaryota</taxon>
        <taxon>Fungi</taxon>
        <taxon>Dikarya</taxon>
        <taxon>Ascomycota</taxon>
        <taxon>Pezizomycotina</taxon>
        <taxon>Dothideomycetes</taxon>
        <taxon>Dothideomycetes incertae sedis</taxon>
        <taxon>Botryosphaeriales</taxon>
        <taxon>Botryosphaeriaceae</taxon>
        <taxon>Diplodia</taxon>
    </lineage>
</organism>
<dbReference type="PANTHER" id="PTHR10039">
    <property type="entry name" value="AMELOGENIN"/>
    <property type="match status" value="1"/>
</dbReference>
<dbReference type="SUPFAM" id="SSF48452">
    <property type="entry name" value="TPR-like"/>
    <property type="match status" value="1"/>
</dbReference>
<feature type="domain" description="Nephrocystin 3-like N-terminal" evidence="3">
    <location>
        <begin position="245"/>
        <end position="443"/>
    </location>
</feature>
<feature type="region of interest" description="Disordered" evidence="2">
    <location>
        <begin position="627"/>
        <end position="667"/>
    </location>
</feature>
<dbReference type="Proteomes" id="UP000183809">
    <property type="component" value="Unassembled WGS sequence"/>
</dbReference>
<dbReference type="InterPro" id="IPR027417">
    <property type="entry name" value="P-loop_NTPase"/>
</dbReference>
<evidence type="ECO:0000259" key="3">
    <source>
        <dbReference type="Pfam" id="PF24883"/>
    </source>
</evidence>
<dbReference type="InterPro" id="IPR056884">
    <property type="entry name" value="NPHP3-like_N"/>
</dbReference>
<evidence type="ECO:0000313" key="5">
    <source>
        <dbReference type="Proteomes" id="UP000183809"/>
    </source>
</evidence>
<comment type="caution">
    <text evidence="4">The sequence shown here is derived from an EMBL/GenBank/DDBJ whole genome shotgun (WGS) entry which is preliminary data.</text>
</comment>
<feature type="compositionally biased region" description="Basic and acidic residues" evidence="2">
    <location>
        <begin position="627"/>
        <end position="637"/>
    </location>
</feature>
<reference evidence="4 5" key="1">
    <citation type="submission" date="2016-10" db="EMBL/GenBank/DDBJ databases">
        <title>Proteomics and genomics reveal pathogen-plant mechanisms compatible with a hemibiotrophic lifestyle of Diplodia corticola.</title>
        <authorList>
            <person name="Fernandes I."/>
            <person name="De Jonge R."/>
            <person name="Van De Peer Y."/>
            <person name="Devreese B."/>
            <person name="Alves A."/>
            <person name="Esteves A.C."/>
        </authorList>
    </citation>
    <scope>NUCLEOTIDE SEQUENCE [LARGE SCALE GENOMIC DNA]</scope>
    <source>
        <strain evidence="4 5">CBS 112549</strain>
    </source>
</reference>
<keyword evidence="5" id="KW-1185">Reference proteome</keyword>
<protein>
    <submittedName>
        <fullName evidence="4">Neutral amino acid permease</fullName>
    </submittedName>
</protein>
<dbReference type="PANTHER" id="PTHR10039:SF17">
    <property type="entry name" value="FUNGAL STAND N-TERMINAL GOODBYE DOMAIN-CONTAINING PROTEIN-RELATED"/>
    <property type="match status" value="1"/>
</dbReference>
<dbReference type="GeneID" id="31017699"/>
<sequence>MENDSREDRLQELWEEVLAEYEKITDEPLQDRHVLSVDEMRVKLDEISQAEKGEIIKKSAEAVCSVASAASSVLPYASIVLDALSALGNTAQGYNENFTKKHVLEHFKSVAWNLDRIEGYMKLVNEGFELDATLQTTIVQLFTGMLMLCKIYRKVDKDSETLSGPIKNTLKAAIRYDGGLKSYLNEIKDATDRELRNNVAALRVSAIYANSERNSEKLRQVLQIEPNNHPWIGRRDSLDKQHIKGMGDWLYEHPHFRSWADVEDDTRPILLLNGERGSGKTFLCAQAIRILEEKHKSQTPNGRASIAWFFFPETDARQKDLHSEGVQGAKQQLYDGKGKSSLRDALFALVWQMAQANRSFQSFAVTRFNARPHGFSKAMDIWTELIFKFIKDLKQAVDSSKVFFLVLDVCKQPTNGTDEEEEALSRIIRDTKSQKKGALIRILLSGDMNRQELNKSTWRPDLTHQQYDAEIFVEGRLKQCYERWTREPEGGRVLRALQSLAISDFEGTYHVLDASLDEIIKARGLRDLRELKKRGLGLLRATERHLGMLSEELSDEELKDSNEMITCLVCFKDAELTLDQLKAYLYIRRGERAATSIESQIRKLPPWLISITDEGHVISPGIIKLFDGKEKEPKPSDRGQNQGGYDTPADIVDSTNHGTERSNTPPGTFIFNLQSRVNMILSLLEAVCRTRYRRHADLTCLYKHAATQLLRCFEMIPKEQLVQTEKRTKKKIGKRLHQFFMDEEVVETWLPEGDIDELLGKGKKKELLGTLTKKVLEWLEDQDVRSGFQKSIDRSPQSEGPRTFQSFVSPLINPARLLHAPVKIIAYQWLREHNWNALSALKFLNEVSSKAELELSPRRKPHSRGEEVLEVQRSNGKCPRDTSSPIGDSFKDEPCSESESSFKSESSSDESELTFPFEKNDFSRKHVEVAKNWAMKLVGITKRQAHRNPTQDVRLAETYFELKHYDKARQRCEFAKMRDPWNLRATLCLSRVMECTDRRKKALEELMKIRHSIQSPKFREQNRQEWQHQLDRLWRLCDETNSAKEAFTVCRYLARTFPNDPTVLFLDKAFEWMEKSKTLTDVIGSLSMPIGMQNNRSLLTLLFLSSPASPEFHERFYLALKDSKDKIFRAYEDAITASDDALKTIHLRYYYGLSLLYQQEVTEARDQWEMCIASIRTAQKDSPTPESIFEIFSMVVHGLVLAYIDVLKGDKGKKAHEYTEKMEKHKSWADRNYPLKANYLALLLAPLYRVSGHHKKARLSVEKHMASAFELLKDGEEDNDGSGYFMLAEALLVLADDDNARAAWSIIVNEPDAEWTSNLSIACAGGCGWTWADSKTEGREVYICKDCAHVHFEKNCHDRLQKGKLDRRVCGKRHDFLTVPKRKGKDVTKIQNGTVLVGHVEMRTKDWVNGVRYKYGIRKPGLTWPKRAVESLHIAKSEVERGLNTAKWIAGSLEDKL</sequence>
<dbReference type="Gene3D" id="1.25.40.10">
    <property type="entry name" value="Tetratricopeptide repeat domain"/>
    <property type="match status" value="1"/>
</dbReference>
<feature type="region of interest" description="Disordered" evidence="2">
    <location>
        <begin position="854"/>
        <end position="907"/>
    </location>
</feature>
<dbReference type="InterPro" id="IPR011990">
    <property type="entry name" value="TPR-like_helical_dom_sf"/>
</dbReference>
<evidence type="ECO:0000256" key="2">
    <source>
        <dbReference type="SAM" id="MobiDB-lite"/>
    </source>
</evidence>
<dbReference type="EMBL" id="MNUE01000056">
    <property type="protein sequence ID" value="OJD30802.1"/>
    <property type="molecule type" value="Genomic_DNA"/>
</dbReference>
<proteinExistence type="predicted"/>
<dbReference type="Pfam" id="PF24883">
    <property type="entry name" value="NPHP3_N"/>
    <property type="match status" value="1"/>
</dbReference>
<gene>
    <name evidence="4" type="ORF">BKCO1_5600074</name>
</gene>
<feature type="compositionally biased region" description="Basic and acidic residues" evidence="2">
    <location>
        <begin position="854"/>
        <end position="867"/>
    </location>
</feature>
<feature type="compositionally biased region" description="Polar residues" evidence="2">
    <location>
        <begin position="653"/>
        <end position="667"/>
    </location>
</feature>
<dbReference type="RefSeq" id="XP_020127062.1">
    <property type="nucleotide sequence ID" value="XM_020277438.1"/>
</dbReference>
<keyword evidence="1" id="KW-0677">Repeat</keyword>
<dbReference type="OrthoDB" id="2913095at2759"/>
<accession>A0A1J9QS31</accession>
<dbReference type="Gene3D" id="3.40.50.300">
    <property type="entry name" value="P-loop containing nucleotide triphosphate hydrolases"/>
    <property type="match status" value="1"/>
</dbReference>